<organism evidence="2 3">
    <name type="scientific">Brachionus calyciflorus</name>
    <dbReference type="NCBI Taxonomy" id="104777"/>
    <lineage>
        <taxon>Eukaryota</taxon>
        <taxon>Metazoa</taxon>
        <taxon>Spiralia</taxon>
        <taxon>Gnathifera</taxon>
        <taxon>Rotifera</taxon>
        <taxon>Eurotatoria</taxon>
        <taxon>Monogononta</taxon>
        <taxon>Pseudotrocha</taxon>
        <taxon>Ploima</taxon>
        <taxon>Brachionidae</taxon>
        <taxon>Brachionus</taxon>
    </lineage>
</organism>
<dbReference type="OrthoDB" id="119028at2759"/>
<evidence type="ECO:0000313" key="2">
    <source>
        <dbReference type="EMBL" id="CAF1028686.1"/>
    </source>
</evidence>
<keyword evidence="3" id="KW-1185">Reference proteome</keyword>
<accession>A0A814IY45</accession>
<evidence type="ECO:0000256" key="1">
    <source>
        <dbReference type="SAM" id="MobiDB-lite"/>
    </source>
</evidence>
<gene>
    <name evidence="2" type="ORF">OXX778_LOCUS17752</name>
</gene>
<feature type="non-terminal residue" evidence="2">
    <location>
        <position position="1"/>
    </location>
</feature>
<feature type="compositionally biased region" description="Acidic residues" evidence="1">
    <location>
        <begin position="23"/>
        <end position="33"/>
    </location>
</feature>
<dbReference type="Proteomes" id="UP000663879">
    <property type="component" value="Unassembled WGS sequence"/>
</dbReference>
<feature type="region of interest" description="Disordered" evidence="1">
    <location>
        <begin position="1"/>
        <end position="37"/>
    </location>
</feature>
<proteinExistence type="predicted"/>
<protein>
    <submittedName>
        <fullName evidence="2">Uncharacterized protein</fullName>
    </submittedName>
</protein>
<dbReference type="AlphaFoldDB" id="A0A814IY45"/>
<comment type="caution">
    <text evidence="2">The sequence shown here is derived from an EMBL/GenBank/DDBJ whole genome shotgun (WGS) entry which is preliminary data.</text>
</comment>
<name>A0A814IY45_9BILA</name>
<sequence>NIDGLLDSENSVTEENVVPNVYSEDDSDGETTESSENKKRKRKTIIWTFQKQFENDQFVEIEIEPKWSRYKSHPTLAGQKVYYKCKFSKCLVKIHLLYLKNQARVSLFSNQEEHLHVQNNKKRGIDEGVKEMIRELYNFGVTGPMNIIYALRDKKVDKEKIPSRRQIYNFLYELKQELFGPATITYSELKNWCQNNLSNNLTNENDPYVVDYYINIFEIINIKFNYLLSDAAKAISNGFEKVYGSDFKRIMCWAHAERAMDGKLTIDDVSIKQRFLKDIYSLQLSFSESKFKLGYKLFREKWDINEEVDGISKYFSDYFEKEWIEKNPGWYEGIAYSYPSTNNALEATNGSIKKVHTFRERVPFSQFIERLKIILYRWSTDRGTIRIFEKEPKISDECWLQAIEFVNSKPKILMTQIKLMNCTTFY</sequence>
<evidence type="ECO:0000313" key="3">
    <source>
        <dbReference type="Proteomes" id="UP000663879"/>
    </source>
</evidence>
<reference evidence="2" key="1">
    <citation type="submission" date="2021-02" db="EMBL/GenBank/DDBJ databases">
        <authorList>
            <person name="Nowell W R."/>
        </authorList>
    </citation>
    <scope>NUCLEOTIDE SEQUENCE</scope>
    <source>
        <strain evidence="2">Ploen Becks lab</strain>
    </source>
</reference>
<dbReference type="EMBL" id="CAJNOC010004638">
    <property type="protein sequence ID" value="CAF1028686.1"/>
    <property type="molecule type" value="Genomic_DNA"/>
</dbReference>